<gene>
    <name evidence="2" type="ORF">GCM10011574_02250</name>
</gene>
<accession>A0A8H9L8Z0</accession>
<dbReference type="Pfam" id="PF12706">
    <property type="entry name" value="Lactamase_B_2"/>
    <property type="match status" value="1"/>
</dbReference>
<dbReference type="InterPro" id="IPR050114">
    <property type="entry name" value="UPF0173_UPF0282_UlaG_hydrolase"/>
</dbReference>
<evidence type="ECO:0000313" key="2">
    <source>
        <dbReference type="EMBL" id="GGN98062.1"/>
    </source>
</evidence>
<dbReference type="AlphaFoldDB" id="A0A8H9L8Z0"/>
<dbReference type="InterPro" id="IPR001279">
    <property type="entry name" value="Metallo-B-lactamas"/>
</dbReference>
<dbReference type="Gene3D" id="3.60.15.10">
    <property type="entry name" value="Ribonuclease Z/Hydroxyacylglutathione hydrolase-like"/>
    <property type="match status" value="1"/>
</dbReference>
<name>A0A8H9L8Z0_9ACTN</name>
<feature type="domain" description="Metallo-beta-lactamase" evidence="1">
    <location>
        <begin position="34"/>
        <end position="216"/>
    </location>
</feature>
<keyword evidence="3" id="KW-1185">Reference proteome</keyword>
<evidence type="ECO:0000259" key="1">
    <source>
        <dbReference type="Pfam" id="PF12706"/>
    </source>
</evidence>
<dbReference type="EMBL" id="BMMN01000001">
    <property type="protein sequence ID" value="GGN98062.1"/>
    <property type="molecule type" value="Genomic_DNA"/>
</dbReference>
<comment type="caution">
    <text evidence="2">The sequence shown here is derived from an EMBL/GenBank/DDBJ whole genome shotgun (WGS) entry which is preliminary data.</text>
</comment>
<protein>
    <recommendedName>
        <fullName evidence="1">Metallo-beta-lactamase domain-containing protein</fullName>
    </recommendedName>
</protein>
<organism evidence="2 3">
    <name type="scientific">Microbispora bryophytorum</name>
    <dbReference type="NCBI Taxonomy" id="1460882"/>
    <lineage>
        <taxon>Bacteria</taxon>
        <taxon>Bacillati</taxon>
        <taxon>Actinomycetota</taxon>
        <taxon>Actinomycetes</taxon>
        <taxon>Streptosporangiales</taxon>
        <taxon>Streptosporangiaceae</taxon>
        <taxon>Microbispora</taxon>
    </lineage>
</organism>
<dbReference type="PANTHER" id="PTHR43546">
    <property type="entry name" value="UPF0173 METAL-DEPENDENT HYDROLASE MJ1163-RELATED"/>
    <property type="match status" value="1"/>
</dbReference>
<sequence>MRTLTGTVGRMLNQAIAVTRVVNSCVLLEMDGHAVLTDPWFTERWFLRRGEPLGLRVAELPPLAAIVVTNPATNHWDLRGLRAFPGKDSTPLYVPTAGMARRARALGFRRVEQVRWGETREIAPELSMRVVPAGRTLVWPNNAYAFSTAGSRLFFGGEIADVALLVRYRAEHPPADLALLPVNGLRPLLGPPLVMGPAQAVAGASVLGAKVLVPVHDAHGRDPLSALFRTTGTASDAITLAGTDLTVVNLPTGERWESAR</sequence>
<dbReference type="Proteomes" id="UP000653480">
    <property type="component" value="Unassembled WGS sequence"/>
</dbReference>
<dbReference type="InterPro" id="IPR036866">
    <property type="entry name" value="RibonucZ/Hydroxyglut_hydro"/>
</dbReference>
<evidence type="ECO:0000313" key="3">
    <source>
        <dbReference type="Proteomes" id="UP000653480"/>
    </source>
</evidence>
<dbReference type="SUPFAM" id="SSF56281">
    <property type="entry name" value="Metallo-hydrolase/oxidoreductase"/>
    <property type="match status" value="1"/>
</dbReference>
<reference evidence="2" key="2">
    <citation type="submission" date="2020-09" db="EMBL/GenBank/DDBJ databases">
        <authorList>
            <person name="Sun Q."/>
            <person name="Zhou Y."/>
        </authorList>
    </citation>
    <scope>NUCLEOTIDE SEQUENCE</scope>
    <source>
        <strain evidence="2">CGMCC 4.7138</strain>
    </source>
</reference>
<reference evidence="2" key="1">
    <citation type="journal article" date="2014" name="Int. J. Syst. Evol. Microbiol.">
        <title>Complete genome sequence of Corynebacterium casei LMG S-19264T (=DSM 44701T), isolated from a smear-ripened cheese.</title>
        <authorList>
            <consortium name="US DOE Joint Genome Institute (JGI-PGF)"/>
            <person name="Walter F."/>
            <person name="Albersmeier A."/>
            <person name="Kalinowski J."/>
            <person name="Ruckert C."/>
        </authorList>
    </citation>
    <scope>NUCLEOTIDE SEQUENCE</scope>
    <source>
        <strain evidence="2">CGMCC 4.7138</strain>
    </source>
</reference>
<proteinExistence type="predicted"/>